<dbReference type="InterPro" id="IPR002123">
    <property type="entry name" value="Plipid/glycerol_acylTrfase"/>
</dbReference>
<accession>A0A563EKP3</accession>
<evidence type="ECO:0000313" key="3">
    <source>
        <dbReference type="EMBL" id="TWP47741.1"/>
    </source>
</evidence>
<dbReference type="Proteomes" id="UP000316639">
    <property type="component" value="Unassembled WGS sequence"/>
</dbReference>
<evidence type="ECO:0000256" key="1">
    <source>
        <dbReference type="SAM" id="MobiDB-lite"/>
    </source>
</evidence>
<dbReference type="EMBL" id="VOBR01000024">
    <property type="protein sequence ID" value="TWP47741.1"/>
    <property type="molecule type" value="Genomic_DNA"/>
</dbReference>
<dbReference type="GO" id="GO:0016746">
    <property type="term" value="F:acyltransferase activity"/>
    <property type="evidence" value="ECO:0007669"/>
    <property type="project" value="UniProtKB-KW"/>
</dbReference>
<dbReference type="PANTHER" id="PTHR22753">
    <property type="entry name" value="TRANSMEMBRANE PROTEIN 68"/>
    <property type="match status" value="1"/>
</dbReference>
<dbReference type="InterPro" id="IPR016676">
    <property type="entry name" value="P_lipid/glycerol_AcTrfase_prd"/>
</dbReference>
<keyword evidence="4" id="KW-1185">Reference proteome</keyword>
<evidence type="ECO:0000313" key="4">
    <source>
        <dbReference type="Proteomes" id="UP000316639"/>
    </source>
</evidence>
<feature type="domain" description="Phospholipid/glycerol acyltransferase" evidence="2">
    <location>
        <begin position="108"/>
        <end position="227"/>
    </location>
</feature>
<dbReference type="RefSeq" id="WP_146357248.1">
    <property type="nucleotide sequence ID" value="NZ_VOBR01000024.1"/>
</dbReference>
<dbReference type="OrthoDB" id="5241618at2"/>
<keyword evidence="3" id="KW-0808">Transferase</keyword>
<dbReference type="SUPFAM" id="SSF69593">
    <property type="entry name" value="Glycerol-3-phosphate (1)-acyltransferase"/>
    <property type="match status" value="1"/>
</dbReference>
<proteinExistence type="predicted"/>
<name>A0A563EKP3_9PSEU</name>
<evidence type="ECO:0000259" key="2">
    <source>
        <dbReference type="SMART" id="SM00563"/>
    </source>
</evidence>
<sequence>MDAVAGARVIPIHGGAEQARQRRATRPQVEVVPPPEPAETAVPDWERRLADVLAFARRRIAGEYQVDEFGFDQDLTDNVLMPPLKPLYEKWFRVETIGIHNIPSSGGALIVANHSGTLPLDALMTSYGIHSEHPNERHMRMLGADLVFRTPMLGALARKSGQTLACSPDAERLLSSGELVGVWPEGFKGIGKPFKDRYKLQRFGRGGFVSAALKTGVPIIPCSIVGAEEIYPMLGDIKALARLFGFPYFPVTPFFPLLGPLGAIPLPSKWYIEFGEPIRTDAFGDNAADDPMLVFNLTDQVRETIQQTLYRLLTQRRNVFLG</sequence>
<dbReference type="Pfam" id="PF01553">
    <property type="entry name" value="Acyltransferase"/>
    <property type="match status" value="1"/>
</dbReference>
<dbReference type="CDD" id="cd07987">
    <property type="entry name" value="LPLAT_MGAT-like"/>
    <property type="match status" value="1"/>
</dbReference>
<reference evidence="3 4" key="1">
    <citation type="submission" date="2019-07" db="EMBL/GenBank/DDBJ databases">
        <title>Lentzea xizangensis sp. nov., isolated from Qinghai-Tibetan Plateau Soils.</title>
        <authorList>
            <person name="Huang J."/>
        </authorList>
    </citation>
    <scope>NUCLEOTIDE SEQUENCE [LARGE SCALE GENOMIC DNA]</scope>
    <source>
        <strain evidence="3 4">FXJ1.1311</strain>
    </source>
</reference>
<organism evidence="3 4">
    <name type="scientific">Lentzea tibetensis</name>
    <dbReference type="NCBI Taxonomy" id="2591470"/>
    <lineage>
        <taxon>Bacteria</taxon>
        <taxon>Bacillati</taxon>
        <taxon>Actinomycetota</taxon>
        <taxon>Actinomycetes</taxon>
        <taxon>Pseudonocardiales</taxon>
        <taxon>Pseudonocardiaceae</taxon>
        <taxon>Lentzea</taxon>
    </lineage>
</organism>
<dbReference type="PANTHER" id="PTHR22753:SF14">
    <property type="entry name" value="MONOACYLGLYCEROL_DIACYLGLYCEROL O-ACYLTRANSFERASE"/>
    <property type="match status" value="1"/>
</dbReference>
<dbReference type="PIRSF" id="PIRSF016753">
    <property type="entry name" value="P_lipid/glycerol_ac_tran_prd"/>
    <property type="match status" value="1"/>
</dbReference>
<dbReference type="AlphaFoldDB" id="A0A563EKP3"/>
<dbReference type="GO" id="GO:0016020">
    <property type="term" value="C:membrane"/>
    <property type="evidence" value="ECO:0007669"/>
    <property type="project" value="TreeGrafter"/>
</dbReference>
<feature type="region of interest" description="Disordered" evidence="1">
    <location>
        <begin position="15"/>
        <end position="39"/>
    </location>
</feature>
<protein>
    <submittedName>
        <fullName evidence="3">Acyltransferase family protein</fullName>
    </submittedName>
</protein>
<gene>
    <name evidence="3" type="ORF">FKR81_30830</name>
</gene>
<dbReference type="SMART" id="SM00563">
    <property type="entry name" value="PlsC"/>
    <property type="match status" value="1"/>
</dbReference>
<comment type="caution">
    <text evidence="3">The sequence shown here is derived from an EMBL/GenBank/DDBJ whole genome shotgun (WGS) entry which is preliminary data.</text>
</comment>
<keyword evidence="3" id="KW-0012">Acyltransferase</keyword>